<dbReference type="Gene3D" id="3.20.20.140">
    <property type="entry name" value="Metal-dependent hydrolases"/>
    <property type="match status" value="1"/>
</dbReference>
<proteinExistence type="inferred from homology"/>
<keyword evidence="2" id="KW-0210">Decarboxylase</keyword>
<dbReference type="EMBL" id="JBGBPQ010000014">
    <property type="protein sequence ID" value="KAL1510875.1"/>
    <property type="molecule type" value="Genomic_DNA"/>
</dbReference>
<gene>
    <name evidence="4" type="ORF">AB1Y20_005707</name>
</gene>
<dbReference type="GO" id="GO:0016787">
    <property type="term" value="F:hydrolase activity"/>
    <property type="evidence" value="ECO:0007669"/>
    <property type="project" value="InterPro"/>
</dbReference>
<evidence type="ECO:0000256" key="2">
    <source>
        <dbReference type="RuleBase" id="RU366045"/>
    </source>
</evidence>
<protein>
    <recommendedName>
        <fullName evidence="3">Amidohydrolase-related domain-containing protein</fullName>
    </recommendedName>
</protein>
<dbReference type="Pfam" id="PF04909">
    <property type="entry name" value="Amidohydro_2"/>
    <property type="match status" value="1"/>
</dbReference>
<evidence type="ECO:0000313" key="5">
    <source>
        <dbReference type="Proteomes" id="UP001515480"/>
    </source>
</evidence>
<dbReference type="InterPro" id="IPR032466">
    <property type="entry name" value="Metal_Hydrolase"/>
</dbReference>
<keyword evidence="5" id="KW-1185">Reference proteome</keyword>
<keyword evidence="1 2" id="KW-0456">Lyase</keyword>
<dbReference type="AlphaFoldDB" id="A0AB34J2U9"/>
<dbReference type="PANTHER" id="PTHR21240">
    <property type="entry name" value="2-AMINO-3-CARBOXYLMUCONATE-6-SEMIALDEHYDE DECARBOXYLASE"/>
    <property type="match status" value="1"/>
</dbReference>
<evidence type="ECO:0000313" key="4">
    <source>
        <dbReference type="EMBL" id="KAL1510875.1"/>
    </source>
</evidence>
<name>A0AB34J2U9_PRYPA</name>
<dbReference type="PANTHER" id="PTHR21240:SF19">
    <property type="entry name" value="CATALYTIC_ HYDROLASE"/>
    <property type="match status" value="1"/>
</dbReference>
<dbReference type="InterPro" id="IPR006680">
    <property type="entry name" value="Amidohydro-rel"/>
</dbReference>
<comment type="caution">
    <text evidence="4">The sequence shown here is derived from an EMBL/GenBank/DDBJ whole genome shotgun (WGS) entry which is preliminary data.</text>
</comment>
<evidence type="ECO:0000259" key="3">
    <source>
        <dbReference type="Pfam" id="PF04909"/>
    </source>
</evidence>
<comment type="similarity">
    <text evidence="2">Belongs to the metallo-dependent hydrolases superfamily.</text>
</comment>
<feature type="domain" description="Amidohydrolase-related" evidence="3">
    <location>
        <begin position="24"/>
        <end position="315"/>
    </location>
</feature>
<dbReference type="Proteomes" id="UP001515480">
    <property type="component" value="Unassembled WGS sequence"/>
</dbReference>
<accession>A0AB34J2U9</accession>
<sequence>MVLGLASLPLRSPPAAMSAPRLVIDSHLHIWSDGSPPYPWAAAPPPQLSSAATAGEYLSAARAAGVSAALLVQPANHKYDHSYLTAAIRDAPSFFRGMCLANPTLPVAEAVDQLTRLHAEGYVGVRFNPSLFPDGMDSEVGRALYLAAGRLRMPVGVMAFAGLPPQLPPIRALLAHSPSTKLVIDHMGFFRQPATGGLAADSAVNDEAAWAELLRLAEFPQVYVKVSALFRTSAEPPPHLDLQARVEALLAAFGAQRLMWGSDFPFVLLGGQTPTSFALSYQQAVEVPSFWSVKGLDAAAMDFLMGGTAASLFGFTEPDRVL</sequence>
<reference evidence="4 5" key="1">
    <citation type="journal article" date="2024" name="Science">
        <title>Giant polyketide synthase enzymes in the biosynthesis of giant marine polyether toxins.</title>
        <authorList>
            <person name="Fallon T.R."/>
            <person name="Shende V.V."/>
            <person name="Wierzbicki I.H."/>
            <person name="Pendleton A.L."/>
            <person name="Watervoot N.F."/>
            <person name="Auber R.P."/>
            <person name="Gonzalez D.J."/>
            <person name="Wisecaver J.H."/>
            <person name="Moore B.S."/>
        </authorList>
    </citation>
    <scope>NUCLEOTIDE SEQUENCE [LARGE SCALE GENOMIC DNA]</scope>
    <source>
        <strain evidence="4 5">12B1</strain>
    </source>
</reference>
<dbReference type="SUPFAM" id="SSF51556">
    <property type="entry name" value="Metallo-dependent hydrolases"/>
    <property type="match status" value="1"/>
</dbReference>
<evidence type="ECO:0000256" key="1">
    <source>
        <dbReference type="ARBA" id="ARBA00023239"/>
    </source>
</evidence>
<dbReference type="GO" id="GO:0016831">
    <property type="term" value="F:carboxy-lyase activity"/>
    <property type="evidence" value="ECO:0007669"/>
    <property type="project" value="UniProtKB-KW"/>
</dbReference>
<organism evidence="4 5">
    <name type="scientific">Prymnesium parvum</name>
    <name type="common">Toxic golden alga</name>
    <dbReference type="NCBI Taxonomy" id="97485"/>
    <lineage>
        <taxon>Eukaryota</taxon>
        <taxon>Haptista</taxon>
        <taxon>Haptophyta</taxon>
        <taxon>Prymnesiophyceae</taxon>
        <taxon>Prymnesiales</taxon>
        <taxon>Prymnesiaceae</taxon>
        <taxon>Prymnesium</taxon>
    </lineage>
</organism>
<dbReference type="InterPro" id="IPR032465">
    <property type="entry name" value="ACMSD"/>
</dbReference>